<dbReference type="SMART" id="SM00448">
    <property type="entry name" value="REC"/>
    <property type="match status" value="1"/>
</dbReference>
<feature type="domain" description="HTH luxR-type" evidence="5">
    <location>
        <begin position="140"/>
        <end position="205"/>
    </location>
</feature>
<keyword evidence="2" id="KW-0902">Two-component regulatory system</keyword>
<evidence type="ECO:0000256" key="3">
    <source>
        <dbReference type="ARBA" id="ARBA00023125"/>
    </source>
</evidence>
<name>A0A3B0MFP0_9GAMM</name>
<sequence length="208" mass="23290">MSKKIIIADDHPVFLLGLRMVLSNMPENYQIVGEAHHVSGLLSLLQTKPVDMLITDFIMPGDKDMDGLRMISYIRKNWPTLPIVVITMVNEPNIISMLSRYNVKAILNKSSLASELEKGLYNTAGQEQPYISSDFLSSPIDQLARILTPKELEVIRLLAKGLTVNDIATKFFRTKQTISSQKQSVMKKLNIPNVAALYNYLQQVGLSG</sequence>
<dbReference type="CDD" id="cd06170">
    <property type="entry name" value="LuxR_C_like"/>
    <property type="match status" value="1"/>
</dbReference>
<evidence type="ECO:0000313" key="7">
    <source>
        <dbReference type="EMBL" id="SSW94929.1"/>
    </source>
</evidence>
<dbReference type="GO" id="GO:0000160">
    <property type="term" value="P:phosphorelay signal transduction system"/>
    <property type="evidence" value="ECO:0007669"/>
    <property type="project" value="InterPro"/>
</dbReference>
<dbReference type="CDD" id="cd17535">
    <property type="entry name" value="REC_NarL-like"/>
    <property type="match status" value="1"/>
</dbReference>
<accession>A0A3B0MFP0</accession>
<evidence type="ECO:0000256" key="2">
    <source>
        <dbReference type="ARBA" id="ARBA00023012"/>
    </source>
</evidence>
<dbReference type="InterPro" id="IPR051015">
    <property type="entry name" value="EvgA-like"/>
</dbReference>
<evidence type="ECO:0000256" key="1">
    <source>
        <dbReference type="ARBA" id="ARBA00022553"/>
    </source>
</evidence>
<keyword evidence="1 4" id="KW-0597">Phosphoprotein</keyword>
<dbReference type="Pfam" id="PF00072">
    <property type="entry name" value="Response_reg"/>
    <property type="match status" value="1"/>
</dbReference>
<evidence type="ECO:0000259" key="5">
    <source>
        <dbReference type="PROSITE" id="PS50043"/>
    </source>
</evidence>
<dbReference type="PROSITE" id="PS50043">
    <property type="entry name" value="HTH_LUXR_2"/>
    <property type="match status" value="1"/>
</dbReference>
<dbReference type="PRINTS" id="PR00038">
    <property type="entry name" value="HTHLUXR"/>
</dbReference>
<dbReference type="EMBL" id="UFQR01000002">
    <property type="protein sequence ID" value="SSW94929.1"/>
    <property type="molecule type" value="Genomic_DNA"/>
</dbReference>
<feature type="domain" description="Response regulatory" evidence="6">
    <location>
        <begin position="4"/>
        <end position="124"/>
    </location>
</feature>
<proteinExistence type="predicted"/>
<dbReference type="AlphaFoldDB" id="A0A3B0MFP0"/>
<dbReference type="SUPFAM" id="SSF52172">
    <property type="entry name" value="CheY-like"/>
    <property type="match status" value="1"/>
</dbReference>
<dbReference type="PROSITE" id="PS50110">
    <property type="entry name" value="RESPONSE_REGULATORY"/>
    <property type="match status" value="1"/>
</dbReference>
<dbReference type="PANTHER" id="PTHR45566:SF2">
    <property type="entry name" value="NARL SUBFAMILY"/>
    <property type="match status" value="1"/>
</dbReference>
<dbReference type="InterPro" id="IPR036388">
    <property type="entry name" value="WH-like_DNA-bd_sf"/>
</dbReference>
<dbReference type="InterPro" id="IPR011006">
    <property type="entry name" value="CheY-like_superfamily"/>
</dbReference>
<dbReference type="InterPro" id="IPR000792">
    <property type="entry name" value="Tscrpt_reg_LuxR_C"/>
</dbReference>
<dbReference type="Gene3D" id="1.10.10.10">
    <property type="entry name" value="Winged helix-like DNA-binding domain superfamily/Winged helix DNA-binding domain"/>
    <property type="match status" value="1"/>
</dbReference>
<feature type="modified residue" description="4-aspartylphosphate" evidence="4">
    <location>
        <position position="56"/>
    </location>
</feature>
<dbReference type="SMART" id="SM00421">
    <property type="entry name" value="HTH_LUXR"/>
    <property type="match status" value="1"/>
</dbReference>
<protein>
    <submittedName>
        <fullName evidence="7">Transcriptional regulatory protein RcsB</fullName>
    </submittedName>
</protein>
<dbReference type="GO" id="GO:0003677">
    <property type="term" value="F:DNA binding"/>
    <property type="evidence" value="ECO:0007669"/>
    <property type="project" value="UniProtKB-KW"/>
</dbReference>
<evidence type="ECO:0000256" key="4">
    <source>
        <dbReference type="PROSITE-ProRule" id="PRU00169"/>
    </source>
</evidence>
<dbReference type="PROSITE" id="PS00622">
    <property type="entry name" value="HTH_LUXR_1"/>
    <property type="match status" value="1"/>
</dbReference>
<organism evidence="7">
    <name type="scientific">Arsenophonus endosymbiont of Trialeurodes vaporariorum</name>
    <dbReference type="NCBI Taxonomy" id="235567"/>
    <lineage>
        <taxon>Bacteria</taxon>
        <taxon>Pseudomonadati</taxon>
        <taxon>Pseudomonadota</taxon>
        <taxon>Gammaproteobacteria</taxon>
        <taxon>Enterobacterales</taxon>
        <taxon>Morganellaceae</taxon>
        <taxon>Arsenophonus</taxon>
    </lineage>
</organism>
<dbReference type="Gene3D" id="3.40.50.2300">
    <property type="match status" value="1"/>
</dbReference>
<dbReference type="SUPFAM" id="SSF46894">
    <property type="entry name" value="C-terminal effector domain of the bipartite response regulators"/>
    <property type="match status" value="1"/>
</dbReference>
<evidence type="ECO:0000259" key="6">
    <source>
        <dbReference type="PROSITE" id="PS50110"/>
    </source>
</evidence>
<keyword evidence="3" id="KW-0238">DNA-binding</keyword>
<dbReference type="InterPro" id="IPR058245">
    <property type="entry name" value="NreC/VraR/RcsB-like_REC"/>
</dbReference>
<dbReference type="PANTHER" id="PTHR45566">
    <property type="entry name" value="HTH-TYPE TRANSCRIPTIONAL REGULATOR YHJB-RELATED"/>
    <property type="match status" value="1"/>
</dbReference>
<dbReference type="GO" id="GO:0006355">
    <property type="term" value="P:regulation of DNA-templated transcription"/>
    <property type="evidence" value="ECO:0007669"/>
    <property type="project" value="InterPro"/>
</dbReference>
<dbReference type="Pfam" id="PF00196">
    <property type="entry name" value="GerE"/>
    <property type="match status" value="1"/>
</dbReference>
<reference evidence="7" key="1">
    <citation type="submission" date="2018-04" db="EMBL/GenBank/DDBJ databases">
        <authorList>
            <person name="Go L.Y."/>
            <person name="Mitchell J.A."/>
        </authorList>
    </citation>
    <scope>NUCLEOTIDE SEQUENCE</scope>
    <source>
        <strain evidence="7">ARTV</strain>
    </source>
</reference>
<dbReference type="InterPro" id="IPR001789">
    <property type="entry name" value="Sig_transdc_resp-reg_receiver"/>
</dbReference>
<gene>
    <name evidence="7" type="primary">rcsB_2</name>
    <name evidence="7" type="ORF">ARTV_0584</name>
</gene>
<dbReference type="InterPro" id="IPR016032">
    <property type="entry name" value="Sig_transdc_resp-reg_C-effctor"/>
</dbReference>